<keyword evidence="6" id="KW-1185">Reference proteome</keyword>
<dbReference type="Proteomes" id="UP001549291">
    <property type="component" value="Unassembled WGS sequence"/>
</dbReference>
<evidence type="ECO:0000256" key="2">
    <source>
        <dbReference type="ARBA" id="ARBA00023125"/>
    </source>
</evidence>
<accession>A0ABV2RXT3</accession>
<keyword evidence="2" id="KW-0238">DNA-binding</keyword>
<protein>
    <submittedName>
        <fullName evidence="5">AraC family ethanolamine operon transcriptional activator</fullName>
    </submittedName>
</protein>
<organism evidence="5 6">
    <name type="scientific">Bradyrhizobium japonicum</name>
    <dbReference type="NCBI Taxonomy" id="375"/>
    <lineage>
        <taxon>Bacteria</taxon>
        <taxon>Pseudomonadati</taxon>
        <taxon>Pseudomonadota</taxon>
        <taxon>Alphaproteobacteria</taxon>
        <taxon>Hyphomicrobiales</taxon>
        <taxon>Nitrobacteraceae</taxon>
        <taxon>Bradyrhizobium</taxon>
    </lineage>
</organism>
<gene>
    <name evidence="5" type="ORF">ABIF63_005844</name>
</gene>
<feature type="domain" description="HTH araC/xylS-type" evidence="4">
    <location>
        <begin position="244"/>
        <end position="345"/>
    </location>
</feature>
<evidence type="ECO:0000256" key="1">
    <source>
        <dbReference type="ARBA" id="ARBA00023015"/>
    </source>
</evidence>
<dbReference type="PANTHER" id="PTHR46796:SF12">
    <property type="entry name" value="HTH-TYPE DNA-BINDING TRANSCRIPTIONAL ACTIVATOR EUTR"/>
    <property type="match status" value="1"/>
</dbReference>
<dbReference type="EMBL" id="JBEPTQ010000002">
    <property type="protein sequence ID" value="MET4721738.1"/>
    <property type="molecule type" value="Genomic_DNA"/>
</dbReference>
<evidence type="ECO:0000313" key="5">
    <source>
        <dbReference type="EMBL" id="MET4721738.1"/>
    </source>
</evidence>
<reference evidence="5 6" key="1">
    <citation type="submission" date="2024-06" db="EMBL/GenBank/DDBJ databases">
        <title>Genomic Encyclopedia of Type Strains, Phase V (KMG-V): Genome sequencing to study the core and pangenomes of soil and plant-associated prokaryotes.</title>
        <authorList>
            <person name="Whitman W."/>
        </authorList>
    </citation>
    <scope>NUCLEOTIDE SEQUENCE [LARGE SCALE GENOMIC DNA]</scope>
    <source>
        <strain evidence="5 6">USDA 160</strain>
    </source>
</reference>
<dbReference type="SUPFAM" id="SSF46689">
    <property type="entry name" value="Homeodomain-like"/>
    <property type="match status" value="2"/>
</dbReference>
<evidence type="ECO:0000259" key="4">
    <source>
        <dbReference type="PROSITE" id="PS01124"/>
    </source>
</evidence>
<evidence type="ECO:0000256" key="3">
    <source>
        <dbReference type="ARBA" id="ARBA00023163"/>
    </source>
</evidence>
<dbReference type="PANTHER" id="PTHR46796">
    <property type="entry name" value="HTH-TYPE TRANSCRIPTIONAL ACTIVATOR RHAS-RELATED"/>
    <property type="match status" value="1"/>
</dbReference>
<dbReference type="Pfam" id="PF12833">
    <property type="entry name" value="HTH_18"/>
    <property type="match status" value="1"/>
</dbReference>
<keyword evidence="1" id="KW-0805">Transcription regulation</keyword>
<dbReference type="InterPro" id="IPR018060">
    <property type="entry name" value="HTH_AraC"/>
</dbReference>
<dbReference type="InterPro" id="IPR050204">
    <property type="entry name" value="AraC_XylS_family_regulators"/>
</dbReference>
<dbReference type="PROSITE" id="PS01124">
    <property type="entry name" value="HTH_ARAC_FAMILY_2"/>
    <property type="match status" value="1"/>
</dbReference>
<comment type="caution">
    <text evidence="5">The sequence shown here is derived from an EMBL/GenBank/DDBJ whole genome shotgun (WGS) entry which is preliminary data.</text>
</comment>
<evidence type="ECO:0000313" key="6">
    <source>
        <dbReference type="Proteomes" id="UP001549291"/>
    </source>
</evidence>
<dbReference type="PROSITE" id="PS00041">
    <property type="entry name" value="HTH_ARAC_FAMILY_1"/>
    <property type="match status" value="1"/>
</dbReference>
<dbReference type="InterPro" id="IPR018062">
    <property type="entry name" value="HTH_AraC-typ_CS"/>
</dbReference>
<dbReference type="Gene3D" id="1.10.10.60">
    <property type="entry name" value="Homeodomain-like"/>
    <property type="match status" value="1"/>
</dbReference>
<name>A0ABV2RXT3_BRAJP</name>
<keyword evidence="3" id="KW-0804">Transcription</keyword>
<dbReference type="SMART" id="SM00342">
    <property type="entry name" value="HTH_ARAC"/>
    <property type="match status" value="1"/>
</dbReference>
<sequence length="350" mass="38704">MAVPVWRGSCWLRATKFRRDVMALSATLPTPDSAASLFQAHSADVDEHCAALGRWRLSYDQISAGAFRGSFTQLSLPRLEVFREITSQQVRQYGQLGADSFGIGLPWDGDGEVNCNGASVAGSQVIASIDAEIDMCTPKAFELRGVVASTMLIAELAARLDIELPRAVWHQLRVIEMAAAPVARLRAHLAAIHETITAAPERFDDPAARQTLEDALLVEIMDMLPTAQPSDPGRSATARKRTVDRARELMHGSGDRSLSLLEVCKAVGASPRKLGYCFQEVVGTSPMHYWRAMRLNRARRDLKRAGGTETSIYDVAVRHGFWHFSQFSLDYKRHFSELPSETLRRARLAA</sequence>
<dbReference type="InterPro" id="IPR009057">
    <property type="entry name" value="Homeodomain-like_sf"/>
</dbReference>
<proteinExistence type="predicted"/>